<protein>
    <submittedName>
        <fullName evidence="1">43762_t:CDS:1</fullName>
    </submittedName>
</protein>
<organism evidence="1 2">
    <name type="scientific">Gigaspora margarita</name>
    <dbReference type="NCBI Taxonomy" id="4874"/>
    <lineage>
        <taxon>Eukaryota</taxon>
        <taxon>Fungi</taxon>
        <taxon>Fungi incertae sedis</taxon>
        <taxon>Mucoromycota</taxon>
        <taxon>Glomeromycotina</taxon>
        <taxon>Glomeromycetes</taxon>
        <taxon>Diversisporales</taxon>
        <taxon>Gigasporaceae</taxon>
        <taxon>Gigaspora</taxon>
    </lineage>
</organism>
<name>A0ABN7WRV5_GIGMA</name>
<feature type="non-terminal residue" evidence="1">
    <location>
        <position position="1"/>
    </location>
</feature>
<sequence>LIIDTYPVEEMSDERYDALLLARALRVVDNLFEARIKARENIRKSQQEQKWRHDQQHPLQSFEIEEKLDNVCEEIEAINPQIQSNAHVLEVYYKLGDLMAERDWNKEVRKVLCQWLTDSKGGLQITITVLERMWESDFSGVILVEARRLRDEETRD</sequence>
<comment type="caution">
    <text evidence="1">The sequence shown here is derived from an EMBL/GenBank/DDBJ whole genome shotgun (WGS) entry which is preliminary data.</text>
</comment>
<evidence type="ECO:0000313" key="2">
    <source>
        <dbReference type="Proteomes" id="UP000789901"/>
    </source>
</evidence>
<feature type="non-terminal residue" evidence="1">
    <location>
        <position position="156"/>
    </location>
</feature>
<reference evidence="1 2" key="1">
    <citation type="submission" date="2021-06" db="EMBL/GenBank/DDBJ databases">
        <authorList>
            <person name="Kallberg Y."/>
            <person name="Tangrot J."/>
            <person name="Rosling A."/>
        </authorList>
    </citation>
    <scope>NUCLEOTIDE SEQUENCE [LARGE SCALE GENOMIC DNA]</scope>
    <source>
        <strain evidence="1 2">120-4 pot B 10/14</strain>
    </source>
</reference>
<dbReference type="EMBL" id="CAJVQB010059824">
    <property type="protein sequence ID" value="CAG8839148.1"/>
    <property type="molecule type" value="Genomic_DNA"/>
</dbReference>
<proteinExistence type="predicted"/>
<gene>
    <name evidence="1" type="ORF">GMARGA_LOCUS34316</name>
</gene>
<dbReference type="Proteomes" id="UP000789901">
    <property type="component" value="Unassembled WGS sequence"/>
</dbReference>
<accession>A0ABN7WRV5</accession>
<keyword evidence="2" id="KW-1185">Reference proteome</keyword>
<evidence type="ECO:0000313" key="1">
    <source>
        <dbReference type="EMBL" id="CAG8839148.1"/>
    </source>
</evidence>